<reference evidence="2 3" key="1">
    <citation type="submission" date="2020-04" db="EMBL/GenBank/DDBJ databases">
        <authorList>
            <person name="Yoon J."/>
        </authorList>
    </citation>
    <scope>NUCLEOTIDE SEQUENCE [LARGE SCALE GENOMIC DNA]</scope>
    <source>
        <strain evidence="2 3">DJ-13</strain>
    </source>
</reference>
<comment type="caution">
    <text evidence="2">The sequence shown here is derived from an EMBL/GenBank/DDBJ whole genome shotgun (WGS) entry which is preliminary data.</text>
</comment>
<keyword evidence="1" id="KW-1133">Transmembrane helix</keyword>
<feature type="transmembrane region" description="Helical" evidence="1">
    <location>
        <begin position="91"/>
        <end position="110"/>
    </location>
</feature>
<evidence type="ECO:0000313" key="2">
    <source>
        <dbReference type="EMBL" id="NKI33473.1"/>
    </source>
</evidence>
<gene>
    <name evidence="2" type="ORF">HCU67_16100</name>
</gene>
<dbReference type="InterPro" id="IPR034804">
    <property type="entry name" value="SQR/QFR_C/D"/>
</dbReference>
<dbReference type="EMBL" id="JAAWWL010000003">
    <property type="protein sequence ID" value="NKI33473.1"/>
    <property type="molecule type" value="Genomic_DNA"/>
</dbReference>
<feature type="transmembrane region" description="Helical" evidence="1">
    <location>
        <begin position="7"/>
        <end position="30"/>
    </location>
</feature>
<feature type="transmembrane region" description="Helical" evidence="1">
    <location>
        <begin position="169"/>
        <end position="187"/>
    </location>
</feature>
<organism evidence="2 3">
    <name type="scientific">Croceivirga thetidis</name>
    <dbReference type="NCBI Taxonomy" id="2721623"/>
    <lineage>
        <taxon>Bacteria</taxon>
        <taxon>Pseudomonadati</taxon>
        <taxon>Bacteroidota</taxon>
        <taxon>Flavobacteriia</taxon>
        <taxon>Flavobacteriales</taxon>
        <taxon>Flavobacteriaceae</taxon>
        <taxon>Croceivirga</taxon>
    </lineage>
</organism>
<evidence type="ECO:0008006" key="4">
    <source>
        <dbReference type="Google" id="ProtNLM"/>
    </source>
</evidence>
<sequence>MNLKKLHYFSGITISIFVGFHLFNHFFSLFGPSAHIELMNDLRVVYRTTFIETVLLLAVAIQIISGIKLFLKKRKTKSGFFQKLQIWTGLYLAFFLIVHVSAVLSGRMFLKLDTNFYFGVAGLNTFPLNLFFVPYYGLAIISFFGHVAAIHSMKMKRKVLGVTPYQQTYTILFMGVLLALVLLYGLTDGFNGIEIPKDYDIMIGK</sequence>
<evidence type="ECO:0000313" key="3">
    <source>
        <dbReference type="Proteomes" id="UP000718451"/>
    </source>
</evidence>
<keyword evidence="1" id="KW-0812">Transmembrane</keyword>
<feature type="transmembrane region" description="Helical" evidence="1">
    <location>
        <begin position="130"/>
        <end position="149"/>
    </location>
</feature>
<evidence type="ECO:0000256" key="1">
    <source>
        <dbReference type="SAM" id="Phobius"/>
    </source>
</evidence>
<accession>A0ABX1GU53</accession>
<keyword evidence="1" id="KW-0472">Membrane</keyword>
<proteinExistence type="predicted"/>
<keyword evidence="3" id="KW-1185">Reference proteome</keyword>
<name>A0ABX1GU53_9FLAO</name>
<dbReference type="Proteomes" id="UP000718451">
    <property type="component" value="Unassembled WGS sequence"/>
</dbReference>
<protein>
    <recommendedName>
        <fullName evidence="4">Succinate dehydrogenase</fullName>
    </recommendedName>
</protein>
<feature type="transmembrane region" description="Helical" evidence="1">
    <location>
        <begin position="50"/>
        <end position="71"/>
    </location>
</feature>
<dbReference type="SUPFAM" id="SSF81343">
    <property type="entry name" value="Fumarate reductase respiratory complex transmembrane subunits"/>
    <property type="match status" value="1"/>
</dbReference>